<feature type="transmembrane region" description="Helical" evidence="1">
    <location>
        <begin position="62"/>
        <end position="80"/>
    </location>
</feature>
<comment type="caution">
    <text evidence="2">The sequence shown here is derived from an EMBL/GenBank/DDBJ whole genome shotgun (WGS) entry which is preliminary data.</text>
</comment>
<feature type="transmembrane region" description="Helical" evidence="1">
    <location>
        <begin position="183"/>
        <end position="205"/>
    </location>
</feature>
<keyword evidence="1" id="KW-0812">Transmembrane</keyword>
<feature type="transmembrane region" description="Helical" evidence="1">
    <location>
        <begin position="86"/>
        <end position="108"/>
    </location>
</feature>
<feature type="transmembrane region" description="Helical" evidence="1">
    <location>
        <begin position="211"/>
        <end position="234"/>
    </location>
</feature>
<dbReference type="EMBL" id="JBBBZM010000290">
    <property type="protein sequence ID" value="KAL0631156.1"/>
    <property type="molecule type" value="Genomic_DNA"/>
</dbReference>
<dbReference type="Proteomes" id="UP001447188">
    <property type="component" value="Unassembled WGS sequence"/>
</dbReference>
<keyword evidence="1" id="KW-0472">Membrane</keyword>
<keyword evidence="3" id="KW-1185">Reference proteome</keyword>
<proteinExistence type="predicted"/>
<evidence type="ECO:0000313" key="2">
    <source>
        <dbReference type="EMBL" id="KAL0631156.1"/>
    </source>
</evidence>
<organism evidence="2 3">
    <name type="scientific">Discina gigas</name>
    <dbReference type="NCBI Taxonomy" id="1032678"/>
    <lineage>
        <taxon>Eukaryota</taxon>
        <taxon>Fungi</taxon>
        <taxon>Dikarya</taxon>
        <taxon>Ascomycota</taxon>
        <taxon>Pezizomycotina</taxon>
        <taxon>Pezizomycetes</taxon>
        <taxon>Pezizales</taxon>
        <taxon>Discinaceae</taxon>
        <taxon>Discina</taxon>
    </lineage>
</organism>
<accession>A0ABR3G5R8</accession>
<gene>
    <name evidence="2" type="ORF">Q9L58_009989</name>
</gene>
<evidence type="ECO:0000313" key="3">
    <source>
        <dbReference type="Proteomes" id="UP001447188"/>
    </source>
</evidence>
<name>A0ABR3G5R8_9PEZI</name>
<evidence type="ECO:0000256" key="1">
    <source>
        <dbReference type="SAM" id="Phobius"/>
    </source>
</evidence>
<keyword evidence="1" id="KW-1133">Transmembrane helix</keyword>
<reference evidence="2 3" key="1">
    <citation type="submission" date="2024-02" db="EMBL/GenBank/DDBJ databases">
        <title>Discinaceae phylogenomics.</title>
        <authorList>
            <person name="Dirks A.C."/>
            <person name="James T.Y."/>
        </authorList>
    </citation>
    <scope>NUCLEOTIDE SEQUENCE [LARGE SCALE GENOMIC DNA]</scope>
    <source>
        <strain evidence="2 3">ACD0624</strain>
    </source>
</reference>
<sequence length="262" mass="29257">MDRIWARPTVQQYISGVIPLLKSFIIVQNTRRAMVVILRPSTDTAGAPVETSTILFGLFRGFIQALLLVVLTAVFGSTFNNTIFEAIGFIMFFLAGILASRVHSIYYCMRMERLLKTTVIEYRTPTELTAIKAILAGMPLVVVDNITDGSTYYDGYRVDRNPNCATHPPTTVKTDPRTFARHVSLVTLVGLYISLGLFLFFFFYVDPPSELSGAAMCRLRFLAVIWLFAGFGFVSKINADFDFIDIHQNGILTTVDPLTAQV</sequence>
<protein>
    <submittedName>
        <fullName evidence="2">Uncharacterized protein</fullName>
    </submittedName>
</protein>